<dbReference type="AlphaFoldDB" id="A0A9D1E0I0"/>
<reference evidence="2" key="2">
    <citation type="journal article" date="2021" name="PeerJ">
        <title>Extensive microbial diversity within the chicken gut microbiome revealed by metagenomics and culture.</title>
        <authorList>
            <person name="Gilroy R."/>
            <person name="Ravi A."/>
            <person name="Getino M."/>
            <person name="Pursley I."/>
            <person name="Horton D.L."/>
            <person name="Alikhan N.F."/>
            <person name="Baker D."/>
            <person name="Gharbi K."/>
            <person name="Hall N."/>
            <person name="Watson M."/>
            <person name="Adriaenssens E.M."/>
            <person name="Foster-Nyarko E."/>
            <person name="Jarju S."/>
            <person name="Secka A."/>
            <person name="Antonio M."/>
            <person name="Oren A."/>
            <person name="Chaudhuri R.R."/>
            <person name="La Ragione R."/>
            <person name="Hildebrand F."/>
            <person name="Pallen M.J."/>
        </authorList>
    </citation>
    <scope>NUCLEOTIDE SEQUENCE</scope>
    <source>
        <strain evidence="2">ChiHjej13B12-12457</strain>
    </source>
</reference>
<feature type="domain" description="Pyridoxamine 5'-phosphate oxidase N-terminal" evidence="1">
    <location>
        <begin position="2"/>
        <end position="79"/>
    </location>
</feature>
<organism evidence="2 3">
    <name type="scientific">Candidatus Coprenecus avistercoris</name>
    <dbReference type="NCBI Taxonomy" id="2840730"/>
    <lineage>
        <taxon>Bacteria</taxon>
        <taxon>Pseudomonadati</taxon>
        <taxon>Bacteroidota</taxon>
        <taxon>Bacteroidia</taxon>
        <taxon>Bacteroidales</taxon>
        <taxon>Rikenellaceae</taxon>
        <taxon>Rikenellaceae incertae sedis</taxon>
        <taxon>Candidatus Coprenecus</taxon>
    </lineage>
</organism>
<evidence type="ECO:0000313" key="3">
    <source>
        <dbReference type="Proteomes" id="UP000886744"/>
    </source>
</evidence>
<accession>A0A9D1E0I0</accession>
<dbReference type="Pfam" id="PF01243">
    <property type="entry name" value="PNPOx_N"/>
    <property type="match status" value="1"/>
</dbReference>
<comment type="caution">
    <text evidence="2">The sequence shown here is derived from an EMBL/GenBank/DDBJ whole genome shotgun (WGS) entry which is preliminary data.</text>
</comment>
<dbReference type="InterPro" id="IPR012349">
    <property type="entry name" value="Split_barrel_FMN-bd"/>
</dbReference>
<evidence type="ECO:0000259" key="1">
    <source>
        <dbReference type="Pfam" id="PF01243"/>
    </source>
</evidence>
<gene>
    <name evidence="2" type="ORF">IAC94_02865</name>
</gene>
<dbReference type="EMBL" id="DVHI01000036">
    <property type="protein sequence ID" value="HIR62450.1"/>
    <property type="molecule type" value="Genomic_DNA"/>
</dbReference>
<proteinExistence type="predicted"/>
<dbReference type="Proteomes" id="UP000886744">
    <property type="component" value="Unassembled WGS sequence"/>
</dbReference>
<sequence length="132" mass="15244">MEKALEFLKAHRDVALATVEGDRPKIRVFQIMLQEDATLYFATSAKKEVYRQLQQNPNVELLAMDGDISVRVTGCACFDVPDDTARRIYEGNEVLRRLYPGYKAMVYFRLPVTAVDYYDLAPTPPVLEHWER</sequence>
<evidence type="ECO:0000313" key="2">
    <source>
        <dbReference type="EMBL" id="HIR62450.1"/>
    </source>
</evidence>
<dbReference type="SUPFAM" id="SSF50475">
    <property type="entry name" value="FMN-binding split barrel"/>
    <property type="match status" value="1"/>
</dbReference>
<dbReference type="InterPro" id="IPR011576">
    <property type="entry name" value="Pyridox_Oxase_N"/>
</dbReference>
<reference evidence="2" key="1">
    <citation type="submission" date="2020-10" db="EMBL/GenBank/DDBJ databases">
        <authorList>
            <person name="Gilroy R."/>
        </authorList>
    </citation>
    <scope>NUCLEOTIDE SEQUENCE</scope>
    <source>
        <strain evidence="2">ChiHjej13B12-12457</strain>
    </source>
</reference>
<protein>
    <submittedName>
        <fullName evidence="2">Pyridoxamine 5'-phosphate oxidase family protein</fullName>
    </submittedName>
</protein>
<dbReference type="Gene3D" id="2.30.110.10">
    <property type="entry name" value="Electron Transport, Fmn-binding Protein, Chain A"/>
    <property type="match status" value="1"/>
</dbReference>
<name>A0A9D1E0I0_9BACT</name>